<dbReference type="InterPro" id="IPR000182">
    <property type="entry name" value="GNAT_dom"/>
</dbReference>
<name>A0ABT2YFN4_9BURK</name>
<dbReference type="EC" id="2.3.1.-" evidence="2"/>
<dbReference type="Gene3D" id="3.40.630.30">
    <property type="match status" value="1"/>
</dbReference>
<keyword evidence="2" id="KW-0012">Acyltransferase</keyword>
<sequence length="149" mass="17246">MSNFSFQPVQAEDFEAMLALRMTALRESLERLGRFDLQRGRERFQAAFAPEFMQHICCGAERIGFMTLKPDGAMLKLEQLYVAPERQDQRVGAWVISWVKDRARAAGQDVTLSALKQSDANRFYLRHGFKQVGESDFDIDYRWTCEVAR</sequence>
<dbReference type="PROSITE" id="PS51186">
    <property type="entry name" value="GNAT"/>
    <property type="match status" value="1"/>
</dbReference>
<keyword evidence="3" id="KW-1185">Reference proteome</keyword>
<dbReference type="GO" id="GO:0016746">
    <property type="term" value="F:acyltransferase activity"/>
    <property type="evidence" value="ECO:0007669"/>
    <property type="project" value="UniProtKB-KW"/>
</dbReference>
<proteinExistence type="predicted"/>
<evidence type="ECO:0000259" key="1">
    <source>
        <dbReference type="PROSITE" id="PS51186"/>
    </source>
</evidence>
<dbReference type="Pfam" id="PF13508">
    <property type="entry name" value="Acetyltransf_7"/>
    <property type="match status" value="1"/>
</dbReference>
<dbReference type="RefSeq" id="WP_263571424.1">
    <property type="nucleotide sequence ID" value="NZ_JAJIRN010000005.1"/>
</dbReference>
<dbReference type="EMBL" id="JAJIRN010000005">
    <property type="protein sequence ID" value="MCV2368829.1"/>
    <property type="molecule type" value="Genomic_DNA"/>
</dbReference>
<protein>
    <submittedName>
        <fullName evidence="2">GNAT family N-acetyltransferase</fullName>
        <ecNumber evidence="2">2.3.1.-</ecNumber>
    </submittedName>
</protein>
<reference evidence="2 3" key="1">
    <citation type="submission" date="2021-11" db="EMBL/GenBank/DDBJ databases">
        <authorList>
            <person name="Liang Q."/>
            <person name="Mou H."/>
            <person name="Liu Z."/>
        </authorList>
    </citation>
    <scope>NUCLEOTIDE SEQUENCE [LARGE SCALE GENOMIC DNA]</scope>
    <source>
        <strain evidence="2 3">CHU3</strain>
    </source>
</reference>
<accession>A0ABT2YFN4</accession>
<keyword evidence="2" id="KW-0808">Transferase</keyword>
<dbReference type="InterPro" id="IPR016181">
    <property type="entry name" value="Acyl_CoA_acyltransferase"/>
</dbReference>
<organism evidence="2 3">
    <name type="scientific">Roseateles oligotrophus</name>
    <dbReference type="NCBI Taxonomy" id="1769250"/>
    <lineage>
        <taxon>Bacteria</taxon>
        <taxon>Pseudomonadati</taxon>
        <taxon>Pseudomonadota</taxon>
        <taxon>Betaproteobacteria</taxon>
        <taxon>Burkholderiales</taxon>
        <taxon>Sphaerotilaceae</taxon>
        <taxon>Roseateles</taxon>
    </lineage>
</organism>
<feature type="domain" description="N-acetyltransferase" evidence="1">
    <location>
        <begin position="4"/>
        <end position="148"/>
    </location>
</feature>
<evidence type="ECO:0000313" key="2">
    <source>
        <dbReference type="EMBL" id="MCV2368829.1"/>
    </source>
</evidence>
<gene>
    <name evidence="2" type="ORF">LNV07_12125</name>
</gene>
<evidence type="ECO:0000313" key="3">
    <source>
        <dbReference type="Proteomes" id="UP001209701"/>
    </source>
</evidence>
<dbReference type="CDD" id="cd04301">
    <property type="entry name" value="NAT_SF"/>
    <property type="match status" value="1"/>
</dbReference>
<dbReference type="SUPFAM" id="SSF55729">
    <property type="entry name" value="Acyl-CoA N-acyltransferases (Nat)"/>
    <property type="match status" value="1"/>
</dbReference>
<dbReference type="Proteomes" id="UP001209701">
    <property type="component" value="Unassembled WGS sequence"/>
</dbReference>
<comment type="caution">
    <text evidence="2">The sequence shown here is derived from an EMBL/GenBank/DDBJ whole genome shotgun (WGS) entry which is preliminary data.</text>
</comment>